<proteinExistence type="predicted"/>
<accession>A0AAD6Y6T1</accession>
<keyword evidence="3" id="KW-1185">Reference proteome</keyword>
<comment type="caution">
    <text evidence="2">The sequence shown here is derived from an EMBL/GenBank/DDBJ whole genome shotgun (WGS) entry which is preliminary data.</text>
</comment>
<protein>
    <submittedName>
        <fullName evidence="2">Uncharacterized protein</fullName>
    </submittedName>
</protein>
<sequence>MPEPKHALHGHGCLSVTLRGHRRAAAACMQEAPSAAPATRSPTLRTFHASALTQEQRRLSSATEQVATEGKADSQAMKSRRPSRVRRDAAEEIGCPVEQHAHKLRANESTARERVPWPVAGGTSSCASQGSCYLCISCRTTATASPRWSVAVHLHCASMSGDHDSMPAHGSGLSEGHPSVWVEQQRDDAHRASKDDVLDPIARRLACGVLVTVIYILVVKLSPQAHNKLLDVRGARAQQQRLAGRAHGARSDIRRAMPGWWVSRKTAAHAHGNVHGVTRELSLVLNGGEGDQQSGLEIGPQRRAATGAGPATCKVEWRKRTAQAPSGATSDVGNDNVRARTLPTNGLRTVGRSPSCILQLTKQLVEVQHTARAHHADSRTRGEACLQLERIAMRAAASG</sequence>
<evidence type="ECO:0000313" key="2">
    <source>
        <dbReference type="EMBL" id="KAJ7193897.1"/>
    </source>
</evidence>
<reference evidence="2" key="1">
    <citation type="submission" date="2023-03" db="EMBL/GenBank/DDBJ databases">
        <title>Massive genome expansion in bonnet fungi (Mycena s.s.) driven by repeated elements and novel gene families across ecological guilds.</title>
        <authorList>
            <consortium name="Lawrence Berkeley National Laboratory"/>
            <person name="Harder C.B."/>
            <person name="Miyauchi S."/>
            <person name="Viragh M."/>
            <person name="Kuo A."/>
            <person name="Thoen E."/>
            <person name="Andreopoulos B."/>
            <person name="Lu D."/>
            <person name="Skrede I."/>
            <person name="Drula E."/>
            <person name="Henrissat B."/>
            <person name="Morin E."/>
            <person name="Kohler A."/>
            <person name="Barry K."/>
            <person name="LaButti K."/>
            <person name="Morin E."/>
            <person name="Salamov A."/>
            <person name="Lipzen A."/>
            <person name="Mereny Z."/>
            <person name="Hegedus B."/>
            <person name="Baldrian P."/>
            <person name="Stursova M."/>
            <person name="Weitz H."/>
            <person name="Taylor A."/>
            <person name="Grigoriev I.V."/>
            <person name="Nagy L.G."/>
            <person name="Martin F."/>
            <person name="Kauserud H."/>
        </authorList>
    </citation>
    <scope>NUCLEOTIDE SEQUENCE</scope>
    <source>
        <strain evidence="2">9144</strain>
    </source>
</reference>
<name>A0AAD6Y6T1_9AGAR</name>
<dbReference type="Proteomes" id="UP001219525">
    <property type="component" value="Unassembled WGS sequence"/>
</dbReference>
<feature type="region of interest" description="Disordered" evidence="1">
    <location>
        <begin position="56"/>
        <end position="87"/>
    </location>
</feature>
<dbReference type="AlphaFoldDB" id="A0AAD6Y6T1"/>
<evidence type="ECO:0000256" key="1">
    <source>
        <dbReference type="SAM" id="MobiDB-lite"/>
    </source>
</evidence>
<organism evidence="2 3">
    <name type="scientific">Mycena pura</name>
    <dbReference type="NCBI Taxonomy" id="153505"/>
    <lineage>
        <taxon>Eukaryota</taxon>
        <taxon>Fungi</taxon>
        <taxon>Dikarya</taxon>
        <taxon>Basidiomycota</taxon>
        <taxon>Agaricomycotina</taxon>
        <taxon>Agaricomycetes</taxon>
        <taxon>Agaricomycetidae</taxon>
        <taxon>Agaricales</taxon>
        <taxon>Marasmiineae</taxon>
        <taxon>Mycenaceae</taxon>
        <taxon>Mycena</taxon>
    </lineage>
</organism>
<gene>
    <name evidence="2" type="ORF">GGX14DRAFT_405057</name>
</gene>
<evidence type="ECO:0000313" key="3">
    <source>
        <dbReference type="Proteomes" id="UP001219525"/>
    </source>
</evidence>
<dbReference type="EMBL" id="JARJCW010000103">
    <property type="protein sequence ID" value="KAJ7193897.1"/>
    <property type="molecule type" value="Genomic_DNA"/>
</dbReference>
<feature type="compositionally biased region" description="Polar residues" evidence="1">
    <location>
        <begin position="56"/>
        <end position="66"/>
    </location>
</feature>